<dbReference type="Pfam" id="PF00043">
    <property type="entry name" value="GST_C"/>
    <property type="match status" value="1"/>
</dbReference>
<dbReference type="InterPro" id="IPR036282">
    <property type="entry name" value="Glutathione-S-Trfase_C_sf"/>
</dbReference>
<dbReference type="InterPro" id="IPR036249">
    <property type="entry name" value="Thioredoxin-like_sf"/>
</dbReference>
<dbReference type="KEGG" id="adp:NCTC12871_01357"/>
<dbReference type="InterPro" id="IPR040079">
    <property type="entry name" value="Glutathione_S-Trfase"/>
</dbReference>
<evidence type="ECO:0000259" key="2">
    <source>
        <dbReference type="PROSITE" id="PS50405"/>
    </source>
</evidence>
<evidence type="ECO:0000313" key="3">
    <source>
        <dbReference type="EMBL" id="VEJ09869.1"/>
    </source>
</evidence>
<dbReference type="OrthoDB" id="9781431at2"/>
<keyword evidence="4" id="KW-1185">Reference proteome</keyword>
<dbReference type="InterPro" id="IPR004046">
    <property type="entry name" value="GST_C"/>
</dbReference>
<protein>
    <submittedName>
        <fullName evidence="3">Glutathione S-transferase domain-containing protein</fullName>
    </submittedName>
</protein>
<dbReference type="AlphaFoldDB" id="A0A448TVB5"/>
<dbReference type="InterPro" id="IPR050983">
    <property type="entry name" value="GST_Omega/HSP26"/>
</dbReference>
<dbReference type="Proteomes" id="UP000279799">
    <property type="component" value="Chromosome"/>
</dbReference>
<sequence>MTSAANKRSVMTLFSNNDDIYCHQVRFVLAEKGAAYEIETIVPGTINEHLMEVNSKGTVPTLMDRNLVIRTPHIILEYLDERFPHPPLMPVFPVERAQKRQLMHDIQESWYQYIKVAEFGKTETERARALKFLKEQFLAISAHFTPYFMSEEFSLVDCYIAPLLWKMQNLGVEFTGAGSKAVKAYMDRVFSRESFQESINCVTPKNFMEEK</sequence>
<dbReference type="GO" id="GO:0005737">
    <property type="term" value="C:cytoplasm"/>
    <property type="evidence" value="ECO:0007669"/>
    <property type="project" value="TreeGrafter"/>
</dbReference>
<dbReference type="RefSeq" id="WP_126600152.1">
    <property type="nucleotide sequence ID" value="NZ_LR134510.1"/>
</dbReference>
<dbReference type="GO" id="GO:0016740">
    <property type="term" value="F:transferase activity"/>
    <property type="evidence" value="ECO:0007669"/>
    <property type="project" value="UniProtKB-KW"/>
</dbReference>
<feature type="domain" description="GST N-terminal" evidence="1">
    <location>
        <begin position="9"/>
        <end position="87"/>
    </location>
</feature>
<organism evidence="3 4">
    <name type="scientific">Actinobacillus delphinicola</name>
    <dbReference type="NCBI Taxonomy" id="51161"/>
    <lineage>
        <taxon>Bacteria</taxon>
        <taxon>Pseudomonadati</taxon>
        <taxon>Pseudomonadota</taxon>
        <taxon>Gammaproteobacteria</taxon>
        <taxon>Pasteurellales</taxon>
        <taxon>Pasteurellaceae</taxon>
        <taxon>Actinobacillus</taxon>
    </lineage>
</organism>
<keyword evidence="3" id="KW-0808">Transferase</keyword>
<dbReference type="InterPro" id="IPR004045">
    <property type="entry name" value="Glutathione_S-Trfase_N"/>
</dbReference>
<dbReference type="SFLD" id="SFLDS00019">
    <property type="entry name" value="Glutathione_Transferase_(cytos"/>
    <property type="match status" value="1"/>
</dbReference>
<dbReference type="SUPFAM" id="SSF47616">
    <property type="entry name" value="GST C-terminal domain-like"/>
    <property type="match status" value="1"/>
</dbReference>
<name>A0A448TVB5_9PAST</name>
<reference evidence="3 4" key="1">
    <citation type="submission" date="2018-12" db="EMBL/GenBank/DDBJ databases">
        <authorList>
            <consortium name="Pathogen Informatics"/>
        </authorList>
    </citation>
    <scope>NUCLEOTIDE SEQUENCE [LARGE SCALE GENOMIC DNA]</scope>
    <source>
        <strain evidence="3 4">NCTC12871</strain>
    </source>
</reference>
<dbReference type="PROSITE" id="PS50405">
    <property type="entry name" value="GST_CTER"/>
    <property type="match status" value="1"/>
</dbReference>
<dbReference type="PANTHER" id="PTHR43968">
    <property type="match status" value="1"/>
</dbReference>
<dbReference type="Gene3D" id="1.20.1050.10">
    <property type="match status" value="1"/>
</dbReference>
<dbReference type="Gene3D" id="3.40.30.10">
    <property type="entry name" value="Glutaredoxin"/>
    <property type="match status" value="1"/>
</dbReference>
<feature type="domain" description="GST C-terminal" evidence="2">
    <location>
        <begin position="92"/>
        <end position="211"/>
    </location>
</feature>
<dbReference type="SUPFAM" id="SSF52833">
    <property type="entry name" value="Thioredoxin-like"/>
    <property type="match status" value="1"/>
</dbReference>
<evidence type="ECO:0000259" key="1">
    <source>
        <dbReference type="PROSITE" id="PS50404"/>
    </source>
</evidence>
<proteinExistence type="predicted"/>
<dbReference type="PANTHER" id="PTHR43968:SF6">
    <property type="entry name" value="GLUTATHIONE S-TRANSFERASE OMEGA"/>
    <property type="match status" value="1"/>
</dbReference>
<dbReference type="SFLD" id="SFLDG00358">
    <property type="entry name" value="Main_(cytGST)"/>
    <property type="match status" value="1"/>
</dbReference>
<dbReference type="Pfam" id="PF13417">
    <property type="entry name" value="GST_N_3"/>
    <property type="match status" value="1"/>
</dbReference>
<dbReference type="InterPro" id="IPR010987">
    <property type="entry name" value="Glutathione-S-Trfase_C-like"/>
</dbReference>
<dbReference type="PROSITE" id="PS50404">
    <property type="entry name" value="GST_NTER"/>
    <property type="match status" value="1"/>
</dbReference>
<dbReference type="EMBL" id="LR134510">
    <property type="protein sequence ID" value="VEJ09869.1"/>
    <property type="molecule type" value="Genomic_DNA"/>
</dbReference>
<gene>
    <name evidence="3" type="primary">sspA</name>
    <name evidence="3" type="ORF">NCTC12871_01357</name>
</gene>
<accession>A0A448TVB5</accession>
<evidence type="ECO:0000313" key="4">
    <source>
        <dbReference type="Proteomes" id="UP000279799"/>
    </source>
</evidence>